<dbReference type="Proteomes" id="UP000076858">
    <property type="component" value="Unassembled WGS sequence"/>
</dbReference>
<dbReference type="PANTHER" id="PTHR46903">
    <property type="entry name" value="C2H2-TYPE DOMAIN-CONTAINING PROTEIN"/>
    <property type="match status" value="1"/>
</dbReference>
<evidence type="ECO:0000313" key="3">
    <source>
        <dbReference type="EMBL" id="KZS04619.1"/>
    </source>
</evidence>
<organism evidence="3 4">
    <name type="scientific">Daphnia magna</name>
    <dbReference type="NCBI Taxonomy" id="35525"/>
    <lineage>
        <taxon>Eukaryota</taxon>
        <taxon>Metazoa</taxon>
        <taxon>Ecdysozoa</taxon>
        <taxon>Arthropoda</taxon>
        <taxon>Crustacea</taxon>
        <taxon>Branchiopoda</taxon>
        <taxon>Diplostraca</taxon>
        <taxon>Cladocera</taxon>
        <taxon>Anomopoda</taxon>
        <taxon>Daphniidae</taxon>
        <taxon>Daphnia</taxon>
    </lineage>
</organism>
<keyword evidence="4" id="KW-1185">Reference proteome</keyword>
<feature type="region of interest" description="Disordered" evidence="1">
    <location>
        <begin position="597"/>
        <end position="630"/>
    </location>
</feature>
<feature type="domain" description="Transposable element P transposase-like RNase H" evidence="2">
    <location>
        <begin position="68"/>
        <end position="204"/>
    </location>
</feature>
<dbReference type="AlphaFoldDB" id="A0A164M0Y4"/>
<feature type="compositionally biased region" description="Polar residues" evidence="1">
    <location>
        <begin position="597"/>
        <end position="606"/>
    </location>
</feature>
<dbReference type="EMBL" id="LRGB01003113">
    <property type="protein sequence ID" value="KZS04619.1"/>
    <property type="molecule type" value="Genomic_DNA"/>
</dbReference>
<protein>
    <recommendedName>
        <fullName evidence="2">Transposable element P transposase-like RNase H domain-containing protein</fullName>
    </recommendedName>
</protein>
<evidence type="ECO:0000256" key="1">
    <source>
        <dbReference type="SAM" id="MobiDB-lite"/>
    </source>
</evidence>
<dbReference type="PANTHER" id="PTHR46903:SF1">
    <property type="entry name" value="CCHC-TYPE DOMAIN-CONTAINING PROTEIN"/>
    <property type="match status" value="1"/>
</dbReference>
<dbReference type="OrthoDB" id="6363640at2759"/>
<accession>A0A164M0Y4</accession>
<feature type="non-terminal residue" evidence="3">
    <location>
        <position position="1"/>
    </location>
</feature>
<evidence type="ECO:0000313" key="4">
    <source>
        <dbReference type="Proteomes" id="UP000076858"/>
    </source>
</evidence>
<gene>
    <name evidence="3" type="ORF">APZ42_032401</name>
</gene>
<feature type="non-terminal residue" evidence="3">
    <location>
        <position position="674"/>
    </location>
</feature>
<reference evidence="3 4" key="1">
    <citation type="submission" date="2016-03" db="EMBL/GenBank/DDBJ databases">
        <title>EvidentialGene: Evidence-directed Construction of Genes on Genomes.</title>
        <authorList>
            <person name="Gilbert D.G."/>
            <person name="Choi J.-H."/>
            <person name="Mockaitis K."/>
            <person name="Colbourne J."/>
            <person name="Pfrender M."/>
        </authorList>
    </citation>
    <scope>NUCLEOTIDE SEQUENCE [LARGE SCALE GENOMIC DNA]</scope>
    <source>
        <strain evidence="3 4">Xinb3</strain>
        <tissue evidence="3">Complete organism</tissue>
    </source>
</reference>
<sequence length="674" mass="76001">GKGEIFVLDQINNYEQLQGARWTEITITHCIIFHARAPRVYEFMRKSGIIHLPCRHTLMAYTRKSTLETGVCSLVKKRLKSEGENLSEMEKHCSLVLDEMTIDPGEEYIPQLDKFVGKIDMGGIIDPNDSTKTATKMLGYILVGLNTYYKIPVAYFLVNQLIAKEQEALTVQVIKDVEGCGGGFKIERLVVDNLAVNTNMFKRMNGGTLHHVIRHPVQQYNEEEISSIPLVKTKNIIPIMYGSLPCWIRQFCEDCIARLQGVKCTDPLMKLIYRIDRGGLMYLLRRNPHCPNLAPKLPYPTYFPFLISSATHCFTLDSVSRCRNRPTTPQSVESFSLFARLILTCFLSKSTAQIEVALYITLGSELFPFVGTFGHSNRSIGSSSRFFSHCVCLPSELVKCSSDMDAIAAVEATAGPISADLTTMRGRRTTLRRQMTTAGRQIENLTTSRGSRTLLQGLLHHCDGLVLKASILQTELSALEDEEECERQENTHLTYVTTAGVISEAANQYLDSREGEEASWTPAGVSKGVEGSWLRYNRRADEARERLERARMYSENAQLALQQLHLGEMEQDRFTSLSHQVMDPPTSLTEKWLSQQRQANLKSNQESPDDWIDQYSAGLLPPSGNKQSSRSAVSAELDPFNGKVLEWFRWIDLFRALLHDTPKTPGEKLALLKR</sequence>
<comment type="caution">
    <text evidence="3">The sequence shown here is derived from an EMBL/GenBank/DDBJ whole genome shotgun (WGS) entry which is preliminary data.</text>
</comment>
<dbReference type="InterPro" id="IPR048365">
    <property type="entry name" value="TNP-like_RNaseH_N"/>
</dbReference>
<dbReference type="Pfam" id="PF21787">
    <property type="entry name" value="TNP-like_RNaseH_N"/>
    <property type="match status" value="1"/>
</dbReference>
<proteinExistence type="predicted"/>
<evidence type="ECO:0000259" key="2">
    <source>
        <dbReference type="Pfam" id="PF21787"/>
    </source>
</evidence>
<name>A0A164M0Y4_9CRUS</name>